<comment type="caution">
    <text evidence="2">The sequence shown here is derived from an EMBL/GenBank/DDBJ whole genome shotgun (WGS) entry which is preliminary data.</text>
</comment>
<dbReference type="PROSITE" id="PS51257">
    <property type="entry name" value="PROKAR_LIPOPROTEIN"/>
    <property type="match status" value="1"/>
</dbReference>
<sequence length="114" mass="13693">MKRKVFILCLLFVMSVVFGGCSIPNLILNNKTESYKYSLTARQKKILKQEGLPLDYEKLNDTQKSAIECIEDIFKYLDKTYPKEKYVIRTANIYILLYYYYNFLTFIFIFYFII</sequence>
<dbReference type="RefSeq" id="WP_329978595.1">
    <property type="nucleotide sequence ID" value="NZ_JBBMEY010000004.1"/>
</dbReference>
<keyword evidence="1" id="KW-0472">Membrane</keyword>
<accession>A0ABV1HRX5</accession>
<evidence type="ECO:0000256" key="1">
    <source>
        <dbReference type="SAM" id="Phobius"/>
    </source>
</evidence>
<evidence type="ECO:0000313" key="3">
    <source>
        <dbReference type="Proteomes" id="UP001478133"/>
    </source>
</evidence>
<dbReference type="EMBL" id="JBBMFI010000005">
    <property type="protein sequence ID" value="MEQ2565070.1"/>
    <property type="molecule type" value="Genomic_DNA"/>
</dbReference>
<gene>
    <name evidence="2" type="ORF">ABFO16_02325</name>
</gene>
<protein>
    <recommendedName>
        <fullName evidence="4">Lipoprotein</fullName>
    </recommendedName>
</protein>
<evidence type="ECO:0000313" key="2">
    <source>
        <dbReference type="EMBL" id="MEQ2565070.1"/>
    </source>
</evidence>
<dbReference type="Proteomes" id="UP001478133">
    <property type="component" value="Unassembled WGS sequence"/>
</dbReference>
<keyword evidence="1" id="KW-1133">Transmembrane helix</keyword>
<reference evidence="2 3" key="1">
    <citation type="submission" date="2024-03" db="EMBL/GenBank/DDBJ databases">
        <title>Human intestinal bacterial collection.</title>
        <authorList>
            <person name="Pauvert C."/>
            <person name="Hitch T.C.A."/>
            <person name="Clavel T."/>
        </authorList>
    </citation>
    <scope>NUCLEOTIDE SEQUENCE [LARGE SCALE GENOMIC DNA]</scope>
    <source>
        <strain evidence="2 3">CLA-AP-H18</strain>
    </source>
</reference>
<evidence type="ECO:0008006" key="4">
    <source>
        <dbReference type="Google" id="ProtNLM"/>
    </source>
</evidence>
<keyword evidence="3" id="KW-1185">Reference proteome</keyword>
<proteinExistence type="predicted"/>
<feature type="transmembrane region" description="Helical" evidence="1">
    <location>
        <begin position="93"/>
        <end position="113"/>
    </location>
</feature>
<name>A0ABV1HRX5_9FIRM</name>
<organism evidence="2 3">
    <name type="scientific">Ruminococcoides intestinihominis</name>
    <dbReference type="NCBI Taxonomy" id="3133161"/>
    <lineage>
        <taxon>Bacteria</taxon>
        <taxon>Bacillati</taxon>
        <taxon>Bacillota</taxon>
        <taxon>Clostridia</taxon>
        <taxon>Eubacteriales</taxon>
        <taxon>Oscillospiraceae</taxon>
        <taxon>Ruminococcoides</taxon>
    </lineage>
</organism>
<keyword evidence="1" id="KW-0812">Transmembrane</keyword>